<evidence type="ECO:0000256" key="2">
    <source>
        <dbReference type="SAM" id="SignalP"/>
    </source>
</evidence>
<proteinExistence type="predicted"/>
<dbReference type="Proteomes" id="UP000247811">
    <property type="component" value="Unassembled WGS sequence"/>
</dbReference>
<comment type="caution">
    <text evidence="3">The sequence shown here is derived from an EMBL/GenBank/DDBJ whole genome shotgun (WGS) entry which is preliminary data.</text>
</comment>
<accession>A0A318GZJ7</accession>
<feature type="chain" id="PRO_5016366645" description="MSHA biogenesis protein MshK" evidence="2">
    <location>
        <begin position="27"/>
        <end position="177"/>
    </location>
</feature>
<dbReference type="RefSeq" id="WP_110401002.1">
    <property type="nucleotide sequence ID" value="NZ_QJJS01000009.1"/>
</dbReference>
<evidence type="ECO:0000313" key="3">
    <source>
        <dbReference type="EMBL" id="PXW95578.1"/>
    </source>
</evidence>
<name>A0A318GZJ7_9BURK</name>
<reference evidence="3 4" key="1">
    <citation type="submission" date="2018-05" db="EMBL/GenBank/DDBJ databases">
        <title>Genomic Encyclopedia of Type Strains, Phase IV (KMG-IV): sequencing the most valuable type-strain genomes for metagenomic binning, comparative biology and taxonomic classification.</title>
        <authorList>
            <person name="Goeker M."/>
        </authorList>
    </citation>
    <scope>NUCLEOTIDE SEQUENCE [LARGE SCALE GENOMIC DNA]</scope>
    <source>
        <strain evidence="3 4">DSM 566</strain>
    </source>
</reference>
<feature type="signal peptide" evidence="2">
    <location>
        <begin position="1"/>
        <end position="26"/>
    </location>
</feature>
<protein>
    <recommendedName>
        <fullName evidence="5">MSHA biogenesis protein MshK</fullName>
    </recommendedName>
</protein>
<feature type="region of interest" description="Disordered" evidence="1">
    <location>
        <begin position="127"/>
        <end position="177"/>
    </location>
</feature>
<evidence type="ECO:0000313" key="4">
    <source>
        <dbReference type="Proteomes" id="UP000247811"/>
    </source>
</evidence>
<keyword evidence="4" id="KW-1185">Reference proteome</keyword>
<dbReference type="AlphaFoldDB" id="A0A318GZJ7"/>
<feature type="compositionally biased region" description="Basic and acidic residues" evidence="1">
    <location>
        <begin position="129"/>
        <end position="140"/>
    </location>
</feature>
<gene>
    <name evidence="3" type="ORF">C7444_109148</name>
</gene>
<organism evidence="3 4">
    <name type="scientific">Sphaerotilus hippei</name>
    <dbReference type="NCBI Taxonomy" id="744406"/>
    <lineage>
        <taxon>Bacteria</taxon>
        <taxon>Pseudomonadati</taxon>
        <taxon>Pseudomonadota</taxon>
        <taxon>Betaproteobacteria</taxon>
        <taxon>Burkholderiales</taxon>
        <taxon>Sphaerotilaceae</taxon>
        <taxon>Sphaerotilus</taxon>
    </lineage>
</organism>
<sequence>MTAPRHPLAALLLASLGLHPGTNAFAEPLRDPTLAPAAIRAAESASAAGPACTPPCSAATATGTADDAVPRHIMTINGRPHVIERGWPRGVGDRLGTARIERIDTSAIWLREDGVLRRVPLYAGVQVRPSRDDTPGERPATRRARTPAPTPSTRAPAASHGRLVSPDYPPLNQEARP</sequence>
<dbReference type="OrthoDB" id="9157267at2"/>
<keyword evidence="2" id="KW-0732">Signal</keyword>
<evidence type="ECO:0000256" key="1">
    <source>
        <dbReference type="SAM" id="MobiDB-lite"/>
    </source>
</evidence>
<dbReference type="EMBL" id="QJJS01000009">
    <property type="protein sequence ID" value="PXW95578.1"/>
    <property type="molecule type" value="Genomic_DNA"/>
</dbReference>
<evidence type="ECO:0008006" key="5">
    <source>
        <dbReference type="Google" id="ProtNLM"/>
    </source>
</evidence>